<keyword evidence="2" id="KW-1003">Cell membrane</keyword>
<evidence type="ECO:0000256" key="5">
    <source>
        <dbReference type="ARBA" id="ARBA00023136"/>
    </source>
</evidence>
<dbReference type="GO" id="GO:0005524">
    <property type="term" value="F:ATP binding"/>
    <property type="evidence" value="ECO:0007669"/>
    <property type="project" value="UniProtKB-KW"/>
</dbReference>
<dbReference type="PANTHER" id="PTHR30572:SF4">
    <property type="entry name" value="ABC TRANSPORTER PERMEASE YTRF"/>
    <property type="match status" value="1"/>
</dbReference>
<dbReference type="InterPro" id="IPR003838">
    <property type="entry name" value="ABC3_permease_C"/>
</dbReference>
<gene>
    <name evidence="10" type="ORF">AKJ09_11398</name>
</gene>
<evidence type="ECO:0000256" key="7">
    <source>
        <dbReference type="SAM" id="Phobius"/>
    </source>
</evidence>
<evidence type="ECO:0000256" key="2">
    <source>
        <dbReference type="ARBA" id="ARBA00022475"/>
    </source>
</evidence>
<dbReference type="InterPro" id="IPR050250">
    <property type="entry name" value="Macrolide_Exporter_MacB"/>
</dbReference>
<keyword evidence="11" id="KW-1185">Reference proteome</keyword>
<evidence type="ECO:0000256" key="6">
    <source>
        <dbReference type="ARBA" id="ARBA00038076"/>
    </source>
</evidence>
<evidence type="ECO:0000256" key="1">
    <source>
        <dbReference type="ARBA" id="ARBA00004651"/>
    </source>
</evidence>
<comment type="subcellular location">
    <subcellularLocation>
        <location evidence="1">Cell membrane</location>
        <topology evidence="1">Multi-pass membrane protein</topology>
    </subcellularLocation>
</comment>
<dbReference type="AlphaFoldDB" id="A0A0K1QH33"/>
<dbReference type="GO" id="GO:0005886">
    <property type="term" value="C:plasma membrane"/>
    <property type="evidence" value="ECO:0007669"/>
    <property type="project" value="UniProtKB-SubCell"/>
</dbReference>
<evidence type="ECO:0000313" key="11">
    <source>
        <dbReference type="Proteomes" id="UP000064967"/>
    </source>
</evidence>
<evidence type="ECO:0000259" key="8">
    <source>
        <dbReference type="Pfam" id="PF02687"/>
    </source>
</evidence>
<name>A0A0K1QH33_9BACT</name>
<dbReference type="Pfam" id="PF12704">
    <property type="entry name" value="MacB_PCD"/>
    <property type="match status" value="1"/>
</dbReference>
<comment type="similarity">
    <text evidence="6">Belongs to the ABC-4 integral membrane protein family.</text>
</comment>
<dbReference type="Proteomes" id="UP000064967">
    <property type="component" value="Chromosome"/>
</dbReference>
<organism evidence="10 11">
    <name type="scientific">Labilithrix luteola</name>
    <dbReference type="NCBI Taxonomy" id="1391654"/>
    <lineage>
        <taxon>Bacteria</taxon>
        <taxon>Pseudomonadati</taxon>
        <taxon>Myxococcota</taxon>
        <taxon>Polyangia</taxon>
        <taxon>Polyangiales</taxon>
        <taxon>Labilitrichaceae</taxon>
        <taxon>Labilithrix</taxon>
    </lineage>
</organism>
<keyword evidence="10" id="KW-0547">Nucleotide-binding</keyword>
<keyword evidence="10" id="KW-0067">ATP-binding</keyword>
<protein>
    <submittedName>
        <fullName evidence="10">Macrolide export ATP-binding/permease protein MacB</fullName>
    </submittedName>
</protein>
<feature type="domain" description="MacB-like periplasmic core" evidence="9">
    <location>
        <begin position="33"/>
        <end position="255"/>
    </location>
</feature>
<feature type="transmembrane region" description="Helical" evidence="7">
    <location>
        <begin position="286"/>
        <end position="319"/>
    </location>
</feature>
<dbReference type="RefSeq" id="WP_240488917.1">
    <property type="nucleotide sequence ID" value="NZ_CP012333.1"/>
</dbReference>
<dbReference type="PANTHER" id="PTHR30572">
    <property type="entry name" value="MEMBRANE COMPONENT OF TRANSPORTER-RELATED"/>
    <property type="match status" value="1"/>
</dbReference>
<dbReference type="InterPro" id="IPR025857">
    <property type="entry name" value="MacB_PCD"/>
</dbReference>
<dbReference type="STRING" id="1391654.AKJ09_11398"/>
<proteinExistence type="inferred from homology"/>
<keyword evidence="5 7" id="KW-0472">Membrane</keyword>
<sequence length="417" mass="44141">MLQKFLPREFLDIAVGVRLAMRAISRSILRASLTILGILIGVSAVVTVTAIGAGARDQVTQQISNIGSNVIMIAPQSAAASGAKGALGSGTRLTEEDGKAIVREAVSVSAVAPALRAKAQIVAGEKNWSTQIIGSNRSFFTVRSWPVVHGAEWDEHDEATKSKVCVLGSTVATKLFGDADPVGRTVRIGRHVYRVLGVLESKGEAQFGGDQDDMVLMPISSMRGRVIRTAPGFAGVLLVSAKSADTTQRAVGQISSILRQRHRIAEDREPDFWIRTQQEFQQMQQAIYGGLTALLVCIAAVSLVVGGIGVMNIMLVSVTERTREIGIRMAIGARAGDVMIQFLVEAVFLALIGGVLGALVGIGAIQLLSGTLGWPMKLDPVALGIAVATSALTGVAFGFFPARRAARLDPIFALRHE</sequence>
<evidence type="ECO:0000256" key="4">
    <source>
        <dbReference type="ARBA" id="ARBA00022989"/>
    </source>
</evidence>
<keyword evidence="4 7" id="KW-1133">Transmembrane helix</keyword>
<feature type="transmembrane region" description="Helical" evidence="7">
    <location>
        <begin position="340"/>
        <end position="369"/>
    </location>
</feature>
<feature type="transmembrane region" description="Helical" evidence="7">
    <location>
        <begin position="381"/>
        <end position="400"/>
    </location>
</feature>
<dbReference type="KEGG" id="llu:AKJ09_11398"/>
<evidence type="ECO:0000313" key="10">
    <source>
        <dbReference type="EMBL" id="AKV04735.1"/>
    </source>
</evidence>
<dbReference type="EMBL" id="CP012333">
    <property type="protein sequence ID" value="AKV04735.1"/>
    <property type="molecule type" value="Genomic_DNA"/>
</dbReference>
<accession>A0A0K1QH33</accession>
<keyword evidence="3 7" id="KW-0812">Transmembrane</keyword>
<evidence type="ECO:0000259" key="9">
    <source>
        <dbReference type="Pfam" id="PF12704"/>
    </source>
</evidence>
<reference evidence="10 11" key="1">
    <citation type="submission" date="2015-08" db="EMBL/GenBank/DDBJ databases">
        <authorList>
            <person name="Babu N.S."/>
            <person name="Beckwith C.J."/>
            <person name="Beseler K.G."/>
            <person name="Brison A."/>
            <person name="Carone J.V."/>
            <person name="Caskin T.P."/>
            <person name="Diamond M."/>
            <person name="Durham M.E."/>
            <person name="Foxe J.M."/>
            <person name="Go M."/>
            <person name="Henderson B.A."/>
            <person name="Jones I.B."/>
            <person name="McGettigan J.A."/>
            <person name="Micheletti S.J."/>
            <person name="Nasrallah M.E."/>
            <person name="Ortiz D."/>
            <person name="Piller C.R."/>
            <person name="Privatt S.R."/>
            <person name="Schneider S.L."/>
            <person name="Sharp S."/>
            <person name="Smith T.C."/>
            <person name="Stanton J.D."/>
            <person name="Ullery H.E."/>
            <person name="Wilson R.J."/>
            <person name="Serrano M.G."/>
            <person name="Buck G."/>
            <person name="Lee V."/>
            <person name="Wang Y."/>
            <person name="Carvalho R."/>
            <person name="Voegtly L."/>
            <person name="Shi R."/>
            <person name="Duckworth R."/>
            <person name="Johnson A."/>
            <person name="Loviza R."/>
            <person name="Walstead R."/>
            <person name="Shah Z."/>
            <person name="Kiflezghi M."/>
            <person name="Wade K."/>
            <person name="Ball S.L."/>
            <person name="Bradley K.W."/>
            <person name="Asai D.J."/>
            <person name="Bowman C.A."/>
            <person name="Russell D.A."/>
            <person name="Pope W.H."/>
            <person name="Jacobs-Sera D."/>
            <person name="Hendrix R.W."/>
            <person name="Hatfull G.F."/>
        </authorList>
    </citation>
    <scope>NUCLEOTIDE SEQUENCE [LARGE SCALE GENOMIC DNA]</scope>
    <source>
        <strain evidence="10 11">DSM 27648</strain>
    </source>
</reference>
<feature type="domain" description="ABC3 transporter permease C-terminal" evidence="8">
    <location>
        <begin position="297"/>
        <end position="410"/>
    </location>
</feature>
<feature type="transmembrane region" description="Helical" evidence="7">
    <location>
        <begin position="28"/>
        <end position="55"/>
    </location>
</feature>
<dbReference type="Pfam" id="PF02687">
    <property type="entry name" value="FtsX"/>
    <property type="match status" value="1"/>
</dbReference>
<dbReference type="GO" id="GO:0022857">
    <property type="term" value="F:transmembrane transporter activity"/>
    <property type="evidence" value="ECO:0007669"/>
    <property type="project" value="TreeGrafter"/>
</dbReference>
<evidence type="ECO:0000256" key="3">
    <source>
        <dbReference type="ARBA" id="ARBA00022692"/>
    </source>
</evidence>